<dbReference type="InterPro" id="IPR029068">
    <property type="entry name" value="Glyas_Bleomycin-R_OHBP_Dase"/>
</dbReference>
<feature type="domain" description="VOC" evidence="1">
    <location>
        <begin position="137"/>
        <end position="262"/>
    </location>
</feature>
<evidence type="ECO:0000259" key="1">
    <source>
        <dbReference type="PROSITE" id="PS51819"/>
    </source>
</evidence>
<dbReference type="CDD" id="cd07247">
    <property type="entry name" value="SgaA_N_like"/>
    <property type="match status" value="2"/>
</dbReference>
<dbReference type="InterPro" id="IPR037523">
    <property type="entry name" value="VOC_core"/>
</dbReference>
<dbReference type="PANTHER" id="PTHR33993:SF10">
    <property type="entry name" value="CONSERVED PROTEIN"/>
    <property type="match status" value="1"/>
</dbReference>
<dbReference type="Gene3D" id="3.10.180.10">
    <property type="entry name" value="2,3-Dihydroxybiphenyl 1,2-Dioxygenase, domain 1"/>
    <property type="match status" value="2"/>
</dbReference>
<dbReference type="EMBL" id="JBHSPB010000002">
    <property type="protein sequence ID" value="MFC5719298.1"/>
    <property type="molecule type" value="Genomic_DNA"/>
</dbReference>
<sequence length="264" mass="27945">MITTDYVPGSPCWLDLGAPDVPAAVRFYSAVFDWDFQSMAPHAPDHGIFQVDGKAAAGLGPLTEEGARSAWMIYFRTDDVDATDAAVRQGGGTVRVPPRDAGERGRMAQYTDPQGGQFAVFQPRAYAGLEAVDEPGALCWTELYTTDAAAAKRFYGSVFGWATEDIPLPGDDGMTYTLLAPSGLGQERRHGGLMQLAPEQLPVTDGRAYWHPVFASADCDVTVHKVTGGGGAVQMGPVDVEGVGRLAVCTDLAGADFVALTPSD</sequence>
<feature type="domain" description="VOC" evidence="1">
    <location>
        <begin position="10"/>
        <end position="123"/>
    </location>
</feature>
<dbReference type="RefSeq" id="WP_390314351.1">
    <property type="nucleotide sequence ID" value="NZ_JBHSPB010000002.1"/>
</dbReference>
<proteinExistence type="predicted"/>
<reference evidence="3" key="1">
    <citation type="journal article" date="2019" name="Int. J. Syst. Evol. Microbiol.">
        <title>The Global Catalogue of Microorganisms (GCM) 10K type strain sequencing project: providing services to taxonomists for standard genome sequencing and annotation.</title>
        <authorList>
            <consortium name="The Broad Institute Genomics Platform"/>
            <consortium name="The Broad Institute Genome Sequencing Center for Infectious Disease"/>
            <person name="Wu L."/>
            <person name="Ma J."/>
        </authorList>
    </citation>
    <scope>NUCLEOTIDE SEQUENCE [LARGE SCALE GENOMIC DNA]</scope>
    <source>
        <strain evidence="3">CGMCC 4.7304</strain>
    </source>
</reference>
<dbReference type="Pfam" id="PF00903">
    <property type="entry name" value="Glyoxalase"/>
    <property type="match status" value="2"/>
</dbReference>
<evidence type="ECO:0000313" key="2">
    <source>
        <dbReference type="EMBL" id="MFC5719298.1"/>
    </source>
</evidence>
<accession>A0ABW0YWX3</accession>
<dbReference type="PROSITE" id="PS51819">
    <property type="entry name" value="VOC"/>
    <property type="match status" value="2"/>
</dbReference>
<dbReference type="Proteomes" id="UP001596083">
    <property type="component" value="Unassembled WGS sequence"/>
</dbReference>
<gene>
    <name evidence="2" type="ORF">ACFP1Z_03740</name>
</gene>
<dbReference type="InterPro" id="IPR004360">
    <property type="entry name" value="Glyas_Fos-R_dOase_dom"/>
</dbReference>
<comment type="caution">
    <text evidence="2">The sequence shown here is derived from an EMBL/GenBank/DDBJ whole genome shotgun (WGS) entry which is preliminary data.</text>
</comment>
<dbReference type="SUPFAM" id="SSF54593">
    <property type="entry name" value="Glyoxalase/Bleomycin resistance protein/Dihydroxybiphenyl dioxygenase"/>
    <property type="match status" value="2"/>
</dbReference>
<keyword evidence="3" id="KW-1185">Reference proteome</keyword>
<dbReference type="PANTHER" id="PTHR33993">
    <property type="entry name" value="GLYOXALASE-RELATED"/>
    <property type="match status" value="1"/>
</dbReference>
<evidence type="ECO:0000313" key="3">
    <source>
        <dbReference type="Proteomes" id="UP001596083"/>
    </source>
</evidence>
<organism evidence="2 3">
    <name type="scientific">Streptomyces gamaensis</name>
    <dbReference type="NCBI Taxonomy" id="1763542"/>
    <lineage>
        <taxon>Bacteria</taxon>
        <taxon>Bacillati</taxon>
        <taxon>Actinomycetota</taxon>
        <taxon>Actinomycetes</taxon>
        <taxon>Kitasatosporales</taxon>
        <taxon>Streptomycetaceae</taxon>
        <taxon>Streptomyces</taxon>
    </lineage>
</organism>
<protein>
    <submittedName>
        <fullName evidence="2">VOC family protein</fullName>
    </submittedName>
</protein>
<dbReference type="InterPro" id="IPR052164">
    <property type="entry name" value="Anthracycline_SecMetBiosynth"/>
</dbReference>
<name>A0ABW0YWX3_9ACTN</name>